<sequence>MSRLYSFGFYNLENLFDTVDDPQAKIMIFGDFNSNPEDETIKKYFKTTGYFQNQEPYEFYNPMELMRKEGKYTTKHRDTWILYDQMLFSKGFYLDEKIRLISSHIFNPYFLQEWNRKYHGEPFRTYVGRKYLGGYSDHFPIYTIFKI</sequence>
<dbReference type="EMBL" id="UNSC01000001">
    <property type="protein sequence ID" value="SZD71118.1"/>
    <property type="molecule type" value="Genomic_DNA"/>
</dbReference>
<keyword evidence="3" id="KW-1185">Reference proteome</keyword>
<dbReference type="OrthoDB" id="9802724at2"/>
<dbReference type="InterPro" id="IPR036691">
    <property type="entry name" value="Endo/exonu/phosph_ase_sf"/>
</dbReference>
<protein>
    <recommendedName>
        <fullName evidence="1">Endonuclease/exonuclease/phosphatase domain-containing protein</fullName>
    </recommendedName>
</protein>
<name>A0A383TV59_9FLAO</name>
<organism evidence="2 3">
    <name type="scientific">Candidatus Ornithobacterium hominis</name>
    <dbReference type="NCBI Taxonomy" id="2497989"/>
    <lineage>
        <taxon>Bacteria</taxon>
        <taxon>Pseudomonadati</taxon>
        <taxon>Bacteroidota</taxon>
        <taxon>Flavobacteriia</taxon>
        <taxon>Flavobacteriales</taxon>
        <taxon>Weeksellaceae</taxon>
        <taxon>Ornithobacterium</taxon>
    </lineage>
</organism>
<evidence type="ECO:0000313" key="3">
    <source>
        <dbReference type="Proteomes" id="UP000262142"/>
    </source>
</evidence>
<dbReference type="Pfam" id="PF19580">
    <property type="entry name" value="Exo_endo_phos_3"/>
    <property type="match status" value="1"/>
</dbReference>
<dbReference type="RefSeq" id="WP_119058792.1">
    <property type="nucleotide sequence ID" value="NZ_UNSC01000001.1"/>
</dbReference>
<reference evidence="2 3" key="1">
    <citation type="submission" date="2018-09" db="EMBL/GenBank/DDBJ databases">
        <authorList>
            <consortium name="Pathogen Informatics"/>
        </authorList>
    </citation>
    <scope>NUCLEOTIDE SEQUENCE [LARGE SCALE GENOMIC DNA]</scope>
    <source>
        <strain evidence="2 3">OH-22767</strain>
    </source>
</reference>
<evidence type="ECO:0000313" key="2">
    <source>
        <dbReference type="EMBL" id="SZD71118.1"/>
    </source>
</evidence>
<proteinExistence type="predicted"/>
<dbReference type="InterPro" id="IPR005135">
    <property type="entry name" value="Endo/exonuclease/phosphatase"/>
</dbReference>
<dbReference type="GO" id="GO:0003824">
    <property type="term" value="F:catalytic activity"/>
    <property type="evidence" value="ECO:0007669"/>
    <property type="project" value="InterPro"/>
</dbReference>
<evidence type="ECO:0000259" key="1">
    <source>
        <dbReference type="Pfam" id="PF19580"/>
    </source>
</evidence>
<dbReference type="AlphaFoldDB" id="A0A383TV59"/>
<gene>
    <name evidence="2" type="ORF">SAMEA104719789_00212</name>
</gene>
<dbReference type="Gene3D" id="3.60.10.10">
    <property type="entry name" value="Endonuclease/exonuclease/phosphatase"/>
    <property type="match status" value="1"/>
</dbReference>
<accession>A0A383TV59</accession>
<feature type="domain" description="Endonuclease/exonuclease/phosphatase" evidence="1">
    <location>
        <begin position="21"/>
        <end position="144"/>
    </location>
</feature>
<dbReference type="SUPFAM" id="SSF56219">
    <property type="entry name" value="DNase I-like"/>
    <property type="match status" value="1"/>
</dbReference>
<dbReference type="Proteomes" id="UP000262142">
    <property type="component" value="Unassembled WGS sequence"/>
</dbReference>